<keyword evidence="2" id="KW-1185">Reference proteome</keyword>
<reference evidence="1" key="1">
    <citation type="journal article" date="2021" name="J Fungi (Basel)">
        <title>Virulence traits and population genomics of the black yeast Aureobasidium melanogenum.</title>
        <authorList>
            <person name="Cernosa A."/>
            <person name="Sun X."/>
            <person name="Gostincar C."/>
            <person name="Fang C."/>
            <person name="Gunde-Cimerman N."/>
            <person name="Song Z."/>
        </authorList>
    </citation>
    <scope>NUCLEOTIDE SEQUENCE</scope>
    <source>
        <strain evidence="1">EXF-9298</strain>
    </source>
</reference>
<feature type="non-terminal residue" evidence="1">
    <location>
        <position position="380"/>
    </location>
</feature>
<protein>
    <submittedName>
        <fullName evidence="1">Uncharacterized protein</fullName>
    </submittedName>
</protein>
<evidence type="ECO:0000313" key="1">
    <source>
        <dbReference type="EMBL" id="KAG9987661.1"/>
    </source>
</evidence>
<dbReference type="Proteomes" id="UP000729357">
    <property type="component" value="Unassembled WGS sequence"/>
</dbReference>
<name>A0A9P8G018_AURME</name>
<proteinExistence type="predicted"/>
<evidence type="ECO:0000313" key="2">
    <source>
        <dbReference type="Proteomes" id="UP000729357"/>
    </source>
</evidence>
<gene>
    <name evidence="1" type="ORF">KCU98_g3183</name>
</gene>
<dbReference type="AlphaFoldDB" id="A0A9P8G018"/>
<sequence length="380" mass="43626">MGGRAFPDLHVLRMNHQVYEKVKQTALEILSKRFVNATAIPEAPEKLDFGDVDFVIELSPSTPLPHHQVALDLGAKNIKNNHPTYSFAVPLEDTDEEIQAFAQVDIQVCLPGDLAWTIFLHGYGDLGSIIGTFNYGNGFTSKNDGFFVRIKEQEAHNWSASQVFLSKDPNLVMDFLGLDKHELHRGFGSERQLFDWAVSSRLFNRRLVEKRRDNSEMRSRMEKRPMFRRFMSQYLPSIPDAVAGPLETRDAHTEAALVFFDKADDFNSRRAKVLIENAEDHAWYIIKTTVLTPLAKLEAKRLNEVVRALKRFVAFKGGEPYICDEPEMDAECQARFAFYITEADEVTPNLRDWMLRNWEEVKSRERQRAKSSRRAVAQEG</sequence>
<reference evidence="1" key="2">
    <citation type="submission" date="2021-08" db="EMBL/GenBank/DDBJ databases">
        <authorList>
            <person name="Gostincar C."/>
            <person name="Sun X."/>
            <person name="Song Z."/>
            <person name="Gunde-Cimerman N."/>
        </authorList>
    </citation>
    <scope>NUCLEOTIDE SEQUENCE</scope>
    <source>
        <strain evidence="1">EXF-9298</strain>
    </source>
</reference>
<organism evidence="1 2">
    <name type="scientific">Aureobasidium melanogenum</name>
    <name type="common">Aureobasidium pullulans var. melanogenum</name>
    <dbReference type="NCBI Taxonomy" id="46634"/>
    <lineage>
        <taxon>Eukaryota</taxon>
        <taxon>Fungi</taxon>
        <taxon>Dikarya</taxon>
        <taxon>Ascomycota</taxon>
        <taxon>Pezizomycotina</taxon>
        <taxon>Dothideomycetes</taxon>
        <taxon>Dothideomycetidae</taxon>
        <taxon>Dothideales</taxon>
        <taxon>Saccotheciaceae</taxon>
        <taxon>Aureobasidium</taxon>
    </lineage>
</organism>
<comment type="caution">
    <text evidence="1">The sequence shown here is derived from an EMBL/GenBank/DDBJ whole genome shotgun (WGS) entry which is preliminary data.</text>
</comment>
<accession>A0A9P8G018</accession>
<dbReference type="EMBL" id="JAHFXS010000207">
    <property type="protein sequence ID" value="KAG9987661.1"/>
    <property type="molecule type" value="Genomic_DNA"/>
</dbReference>